<evidence type="ECO:0000256" key="1">
    <source>
        <dbReference type="SAM" id="Phobius"/>
    </source>
</evidence>
<gene>
    <name evidence="2" type="ORF">SAMN05444401_1461</name>
</gene>
<feature type="transmembrane region" description="Helical" evidence="1">
    <location>
        <begin position="51"/>
        <end position="67"/>
    </location>
</feature>
<dbReference type="AlphaFoldDB" id="A0A1M6DG63"/>
<dbReference type="Proteomes" id="UP000184080">
    <property type="component" value="Unassembled WGS sequence"/>
</dbReference>
<dbReference type="EMBL" id="FQZO01000001">
    <property type="protein sequence ID" value="SHI72256.1"/>
    <property type="molecule type" value="Genomic_DNA"/>
</dbReference>
<feature type="transmembrane region" description="Helical" evidence="1">
    <location>
        <begin position="126"/>
        <end position="146"/>
    </location>
</feature>
<feature type="transmembrane region" description="Helical" evidence="1">
    <location>
        <begin position="158"/>
        <end position="179"/>
    </location>
</feature>
<reference evidence="2 3" key="1">
    <citation type="submission" date="2016-11" db="EMBL/GenBank/DDBJ databases">
        <authorList>
            <person name="Jaros S."/>
            <person name="Januszkiewicz K."/>
            <person name="Wedrychowicz H."/>
        </authorList>
    </citation>
    <scope>NUCLEOTIDE SEQUENCE [LARGE SCALE GENOMIC DNA]</scope>
    <source>
        <strain evidence="2 3">DSM 21864</strain>
    </source>
</reference>
<evidence type="ECO:0000313" key="3">
    <source>
        <dbReference type="Proteomes" id="UP000184080"/>
    </source>
</evidence>
<evidence type="ECO:0000313" key="2">
    <source>
        <dbReference type="EMBL" id="SHI72256.1"/>
    </source>
</evidence>
<accession>A0A1M6DG63</accession>
<feature type="transmembrane region" description="Helical" evidence="1">
    <location>
        <begin position="199"/>
        <end position="219"/>
    </location>
</feature>
<feature type="transmembrane region" description="Helical" evidence="1">
    <location>
        <begin position="28"/>
        <end position="45"/>
    </location>
</feature>
<keyword evidence="1" id="KW-0472">Membrane</keyword>
<organism evidence="2 3">
    <name type="scientific">Clostridium amylolyticum</name>
    <dbReference type="NCBI Taxonomy" id="1121298"/>
    <lineage>
        <taxon>Bacteria</taxon>
        <taxon>Bacillati</taxon>
        <taxon>Bacillota</taxon>
        <taxon>Clostridia</taxon>
        <taxon>Eubacteriales</taxon>
        <taxon>Clostridiaceae</taxon>
        <taxon>Clostridium</taxon>
    </lineage>
</organism>
<dbReference type="RefSeq" id="WP_073005008.1">
    <property type="nucleotide sequence ID" value="NZ_FQZO01000001.1"/>
</dbReference>
<keyword evidence="1" id="KW-0812">Transmembrane</keyword>
<keyword evidence="3" id="KW-1185">Reference proteome</keyword>
<feature type="transmembrane region" description="Helical" evidence="1">
    <location>
        <begin position="88"/>
        <end position="114"/>
    </location>
</feature>
<name>A0A1M6DG63_9CLOT</name>
<sequence length="229" mass="26615">MNKIINYQKLLGASFTLGETYDDSKHPIIKYVLVLFIISLIISPGGQAGQFIFIILGYCLITIYYIVNSSRKLYEIPPVSRFYILLNIYLFTLITIFSFSFILLIGYLTTYFSFDSIKLLNNFISYFKGIILSLFLFLIISSVYIPTFFIKSLGIRRLLILFQTILLKILLLIANNKFASYNVHPFLKRIGDLSSYSRILMIIMLTFIIITPISIFISYKLYRKKEILC</sequence>
<protein>
    <submittedName>
        <fullName evidence="2">Uncharacterized protein</fullName>
    </submittedName>
</protein>
<keyword evidence="1" id="KW-1133">Transmembrane helix</keyword>
<dbReference type="STRING" id="1121298.SAMN05444401_1461"/>
<proteinExistence type="predicted"/>